<evidence type="ECO:0000259" key="5">
    <source>
        <dbReference type="PROSITE" id="PS50056"/>
    </source>
</evidence>
<keyword evidence="2" id="KW-0378">Hydrolase</keyword>
<evidence type="ECO:0000313" key="6">
    <source>
        <dbReference type="EMBL" id="BES92989.1"/>
    </source>
</evidence>
<comment type="similarity">
    <text evidence="1">Belongs to the protein-tyrosine phosphatase family. Non-receptor class dual specificity subfamily.</text>
</comment>
<evidence type="ECO:0000256" key="2">
    <source>
        <dbReference type="ARBA" id="ARBA00022801"/>
    </source>
</evidence>
<dbReference type="CDD" id="cd14514">
    <property type="entry name" value="DUSP14-like"/>
    <property type="match status" value="1"/>
</dbReference>
<dbReference type="InterPro" id="IPR020422">
    <property type="entry name" value="TYR_PHOSPHATASE_DUAL_dom"/>
</dbReference>
<organism evidence="6 7">
    <name type="scientific">Nesidiocoris tenuis</name>
    <dbReference type="NCBI Taxonomy" id="355587"/>
    <lineage>
        <taxon>Eukaryota</taxon>
        <taxon>Metazoa</taxon>
        <taxon>Ecdysozoa</taxon>
        <taxon>Arthropoda</taxon>
        <taxon>Hexapoda</taxon>
        <taxon>Insecta</taxon>
        <taxon>Pterygota</taxon>
        <taxon>Neoptera</taxon>
        <taxon>Paraneoptera</taxon>
        <taxon>Hemiptera</taxon>
        <taxon>Heteroptera</taxon>
        <taxon>Panheteroptera</taxon>
        <taxon>Cimicomorpha</taxon>
        <taxon>Miridae</taxon>
        <taxon>Dicyphina</taxon>
        <taxon>Nesidiocoris</taxon>
    </lineage>
</organism>
<dbReference type="InterPro" id="IPR000387">
    <property type="entry name" value="Tyr_Pase_dom"/>
</dbReference>
<dbReference type="PANTHER" id="PTHR45961">
    <property type="entry name" value="IP21249P"/>
    <property type="match status" value="1"/>
</dbReference>
<dbReference type="Gene3D" id="3.90.190.10">
    <property type="entry name" value="Protein tyrosine phosphatase superfamily"/>
    <property type="match status" value="1"/>
</dbReference>
<dbReference type="SUPFAM" id="SSF52799">
    <property type="entry name" value="(Phosphotyrosine protein) phosphatases II"/>
    <property type="match status" value="1"/>
</dbReference>
<dbReference type="Pfam" id="PF00782">
    <property type="entry name" value="DSPc"/>
    <property type="match status" value="1"/>
</dbReference>
<dbReference type="InterPro" id="IPR052103">
    <property type="entry name" value="Dual_spec_Phospatases"/>
</dbReference>
<dbReference type="PROSITE" id="PS00383">
    <property type="entry name" value="TYR_PHOSPHATASE_1"/>
    <property type="match status" value="1"/>
</dbReference>
<name>A0ABN7ANI6_9HEMI</name>
<dbReference type="SMART" id="SM00195">
    <property type="entry name" value="DSPc"/>
    <property type="match status" value="1"/>
</dbReference>
<feature type="domain" description="Tyrosine-protein phosphatase" evidence="4">
    <location>
        <begin position="23"/>
        <end position="166"/>
    </location>
</feature>
<evidence type="ECO:0000256" key="1">
    <source>
        <dbReference type="ARBA" id="ARBA00008601"/>
    </source>
</evidence>
<accession>A0ABN7ANI6</accession>
<feature type="domain" description="Tyrosine specific protein phosphatases" evidence="5">
    <location>
        <begin position="90"/>
        <end position="144"/>
    </location>
</feature>
<dbReference type="PROSITE" id="PS50054">
    <property type="entry name" value="TYR_PHOSPHATASE_DUAL"/>
    <property type="match status" value="1"/>
</dbReference>
<keyword evidence="3" id="KW-0904">Protein phosphatase</keyword>
<dbReference type="Proteomes" id="UP001307889">
    <property type="component" value="Chromosome 4"/>
</dbReference>
<keyword evidence="7" id="KW-1185">Reference proteome</keyword>
<evidence type="ECO:0000259" key="4">
    <source>
        <dbReference type="PROSITE" id="PS50054"/>
    </source>
</evidence>
<dbReference type="EMBL" id="AP028912">
    <property type="protein sequence ID" value="BES92989.1"/>
    <property type="molecule type" value="Genomic_DNA"/>
</dbReference>
<protein>
    <submittedName>
        <fullName evidence="6">DSPc</fullName>
    </submittedName>
</protein>
<proteinExistence type="inferred from homology"/>
<gene>
    <name evidence="6" type="ORF">NTJ_05799</name>
</gene>
<dbReference type="InterPro" id="IPR029021">
    <property type="entry name" value="Prot-tyrosine_phosphatase-like"/>
</dbReference>
<dbReference type="InterPro" id="IPR000340">
    <property type="entry name" value="Dual-sp_phosphatase_cat-dom"/>
</dbReference>
<sequence>MAVDCDLPSSPAPELLHDQRKLFAVAEIKPWLFLCGAALVTGSKIRQLGITCVVSAAPELPKVPLPAEVDRHVVVSVSDRLESDLTPHLDRIADLIEEVKTQGGKTLVHCVAGVSRSASLCLGYLVKYCGMSLVQAYDHVRSRRQCIRPNNSFFEQLISFEKRLTGANSVSMVYNLGAKGIIPDVLEPEYVASAKYFSRFIGTT</sequence>
<dbReference type="InterPro" id="IPR016130">
    <property type="entry name" value="Tyr_Pase_AS"/>
</dbReference>
<dbReference type="PROSITE" id="PS50056">
    <property type="entry name" value="TYR_PHOSPHATASE_2"/>
    <property type="match status" value="1"/>
</dbReference>
<dbReference type="PANTHER" id="PTHR45961:SF6">
    <property type="entry name" value="IP21249P"/>
    <property type="match status" value="1"/>
</dbReference>
<evidence type="ECO:0000256" key="3">
    <source>
        <dbReference type="ARBA" id="ARBA00022912"/>
    </source>
</evidence>
<evidence type="ECO:0000313" key="7">
    <source>
        <dbReference type="Proteomes" id="UP001307889"/>
    </source>
</evidence>
<reference evidence="6 7" key="1">
    <citation type="submission" date="2023-09" db="EMBL/GenBank/DDBJ databases">
        <title>Nesidiocoris tenuis whole genome shotgun sequence.</title>
        <authorList>
            <person name="Shibata T."/>
            <person name="Shimoda M."/>
            <person name="Kobayashi T."/>
            <person name="Uehara T."/>
        </authorList>
    </citation>
    <scope>NUCLEOTIDE SEQUENCE [LARGE SCALE GENOMIC DNA]</scope>
    <source>
        <strain evidence="6 7">Japan</strain>
    </source>
</reference>